<organism evidence="1 2">
    <name type="scientific">Limnobacter humi</name>
    <dbReference type="NCBI Taxonomy" id="1778671"/>
    <lineage>
        <taxon>Bacteria</taxon>
        <taxon>Pseudomonadati</taxon>
        <taxon>Pseudomonadota</taxon>
        <taxon>Betaproteobacteria</taxon>
        <taxon>Burkholderiales</taxon>
        <taxon>Burkholderiaceae</taxon>
        <taxon>Limnobacter</taxon>
    </lineage>
</organism>
<evidence type="ECO:0000313" key="2">
    <source>
        <dbReference type="Proteomes" id="UP001204142"/>
    </source>
</evidence>
<keyword evidence="2" id="KW-1185">Reference proteome</keyword>
<name>A0ABT1WG08_9BURK</name>
<dbReference type="Proteomes" id="UP001204142">
    <property type="component" value="Unassembled WGS sequence"/>
</dbReference>
<proteinExistence type="predicted"/>
<reference evidence="1 2" key="1">
    <citation type="submission" date="2022-07" db="EMBL/GenBank/DDBJ databases">
        <authorList>
            <person name="Xamxidin M."/>
            <person name="Wu M."/>
        </authorList>
    </citation>
    <scope>NUCLEOTIDE SEQUENCE [LARGE SCALE GENOMIC DNA]</scope>
    <source>
        <strain evidence="1 2">NBRC 111650</strain>
    </source>
</reference>
<dbReference type="RefSeq" id="WP_256763387.1">
    <property type="nucleotide sequence ID" value="NZ_JANIGO010000001.1"/>
</dbReference>
<evidence type="ECO:0000313" key="1">
    <source>
        <dbReference type="EMBL" id="MCQ8895687.1"/>
    </source>
</evidence>
<accession>A0ABT1WG08</accession>
<sequence>MSIRAPHQTLYRPVAKVQSYEREVFFETLGACWALSARNVSGQFAIQLHIDLSRVNLLYGIPAHQLTDTLLLDFLRTFQARNLRLNAECRHQVVHNALQMLDGMTESDFLNFSTAFQDAVGQILQHLPSWTPECMRVNMALKYYGMNLIESRMESQAAKRHYAELLANYLQTTQAVFLLEHRLSPMFW</sequence>
<gene>
    <name evidence="1" type="ORF">NQT62_04415</name>
</gene>
<dbReference type="EMBL" id="JANIGO010000001">
    <property type="protein sequence ID" value="MCQ8895687.1"/>
    <property type="molecule type" value="Genomic_DNA"/>
</dbReference>
<protein>
    <submittedName>
        <fullName evidence="1">Uncharacterized protein</fullName>
    </submittedName>
</protein>
<comment type="caution">
    <text evidence="1">The sequence shown here is derived from an EMBL/GenBank/DDBJ whole genome shotgun (WGS) entry which is preliminary data.</text>
</comment>